<dbReference type="OrthoDB" id="15735at2759"/>
<name>A0A8J5UFC2_9ASCO</name>
<dbReference type="InterPro" id="IPR051330">
    <property type="entry name" value="Phosphatase_reg/MetRdx"/>
</dbReference>
<dbReference type="RefSeq" id="XP_049262141.1">
    <property type="nucleotide sequence ID" value="XM_049408549.1"/>
</dbReference>
<dbReference type="Pfam" id="PF13185">
    <property type="entry name" value="GAF_2"/>
    <property type="match status" value="1"/>
</dbReference>
<evidence type="ECO:0000256" key="1">
    <source>
        <dbReference type="ARBA" id="ARBA00038454"/>
    </source>
</evidence>
<dbReference type="FunFam" id="3.30.450.40:FF:000008">
    <property type="entry name" value="GAF domain-containing proteins"/>
    <property type="match status" value="1"/>
</dbReference>
<comment type="similarity">
    <text evidence="1">Belongs to the free Met sulfoxide reductase family.</text>
</comment>
<comment type="caution">
    <text evidence="3">The sequence shown here is derived from an EMBL/GenBank/DDBJ whole genome shotgun (WGS) entry which is preliminary data.</text>
</comment>
<dbReference type="GeneID" id="73471375"/>
<sequence>MTEEKHHADYSNIQPNTLSKQETLQHILDSYSALSYDTTNWVANLSNCSSLLWHAYHSLNTPVNWTGFYVRSTPQELILGPFQGKVACQTIRFGHGVCGTAAGKKETQLVKNVEEFPGHIACDGETKSEIVVPIVKDGEVVGVLDLDCLILNGFDEVDKEYLEKLCELIGDTCDWSKL</sequence>
<dbReference type="GO" id="GO:0005829">
    <property type="term" value="C:cytosol"/>
    <property type="evidence" value="ECO:0007669"/>
    <property type="project" value="TreeGrafter"/>
</dbReference>
<proteinExistence type="inferred from homology"/>
<dbReference type="PANTHER" id="PTHR21021:SF15">
    <property type="entry name" value="FREE METHIONINE-R-SULFOXIDE REDUCTASE"/>
    <property type="match status" value="1"/>
</dbReference>
<feature type="domain" description="GAF" evidence="2">
    <location>
        <begin position="75"/>
        <end position="171"/>
    </location>
</feature>
<dbReference type="InterPro" id="IPR003018">
    <property type="entry name" value="GAF"/>
</dbReference>
<gene>
    <name evidence="3" type="ORF">J8A68_004575</name>
</gene>
<dbReference type="PANTHER" id="PTHR21021">
    <property type="entry name" value="GAF/PUTATIVE CYTOSKELETAL PROTEIN"/>
    <property type="match status" value="1"/>
</dbReference>
<dbReference type="Proteomes" id="UP000694255">
    <property type="component" value="Unassembled WGS sequence"/>
</dbReference>
<dbReference type="EMBL" id="JAGSYN010000189">
    <property type="protein sequence ID" value="KAG7661908.1"/>
    <property type="molecule type" value="Genomic_DNA"/>
</dbReference>
<evidence type="ECO:0000313" key="4">
    <source>
        <dbReference type="Proteomes" id="UP000694255"/>
    </source>
</evidence>
<evidence type="ECO:0000259" key="2">
    <source>
        <dbReference type="Pfam" id="PF13185"/>
    </source>
</evidence>
<organism evidence="3 4">
    <name type="scientific">[Candida] subhashii</name>
    <dbReference type="NCBI Taxonomy" id="561895"/>
    <lineage>
        <taxon>Eukaryota</taxon>
        <taxon>Fungi</taxon>
        <taxon>Dikarya</taxon>
        <taxon>Ascomycota</taxon>
        <taxon>Saccharomycotina</taxon>
        <taxon>Pichiomycetes</taxon>
        <taxon>Debaryomycetaceae</taxon>
        <taxon>Spathaspora</taxon>
    </lineage>
</organism>
<protein>
    <submittedName>
        <fullName evidence="3">YKL069W</fullName>
    </submittedName>
</protein>
<evidence type="ECO:0000313" key="3">
    <source>
        <dbReference type="EMBL" id="KAG7661908.1"/>
    </source>
</evidence>
<dbReference type="GO" id="GO:0033745">
    <property type="term" value="F:L-methionine-(R)-S-oxide reductase activity"/>
    <property type="evidence" value="ECO:0007669"/>
    <property type="project" value="TreeGrafter"/>
</dbReference>
<reference evidence="3 4" key="1">
    <citation type="journal article" date="2021" name="DNA Res.">
        <title>Genome analysis of Candida subhashii reveals its hybrid nature and dual mitochondrial genome conformations.</title>
        <authorList>
            <person name="Mixao V."/>
            <person name="Hegedusova E."/>
            <person name="Saus E."/>
            <person name="Pryszcz L.P."/>
            <person name="Cillingova A."/>
            <person name="Nosek J."/>
            <person name="Gabaldon T."/>
        </authorList>
    </citation>
    <scope>NUCLEOTIDE SEQUENCE [LARGE SCALE GENOMIC DNA]</scope>
    <source>
        <strain evidence="3 4">CBS 10753</strain>
    </source>
</reference>
<accession>A0A8J5UFC2</accession>
<dbReference type="AlphaFoldDB" id="A0A8J5UFC2"/>
<keyword evidence="4" id="KW-1185">Reference proteome</keyword>